<organism evidence="2 3">
    <name type="scientific">Streptomyces ossamyceticus</name>
    <dbReference type="NCBI Taxonomy" id="249581"/>
    <lineage>
        <taxon>Bacteria</taxon>
        <taxon>Bacillati</taxon>
        <taxon>Actinomycetota</taxon>
        <taxon>Actinomycetes</taxon>
        <taxon>Kitasatosporales</taxon>
        <taxon>Streptomycetaceae</taxon>
        <taxon>Streptomyces</taxon>
    </lineage>
</organism>
<dbReference type="Proteomes" id="UP001550210">
    <property type="component" value="Unassembled WGS sequence"/>
</dbReference>
<comment type="caution">
    <text evidence="2">The sequence shown here is derived from an EMBL/GenBank/DDBJ whole genome shotgun (WGS) entry which is preliminary data.</text>
</comment>
<accession>A0ABV2V3L4</accession>
<feature type="compositionally biased region" description="Low complexity" evidence="1">
    <location>
        <begin position="306"/>
        <end position="315"/>
    </location>
</feature>
<evidence type="ECO:0000313" key="3">
    <source>
        <dbReference type="Proteomes" id="UP001550210"/>
    </source>
</evidence>
<keyword evidence="3" id="KW-1185">Reference proteome</keyword>
<gene>
    <name evidence="2" type="ORF">ABZZ21_28510</name>
</gene>
<name>A0ABV2V3L4_9ACTN</name>
<evidence type="ECO:0008006" key="4">
    <source>
        <dbReference type="Google" id="ProtNLM"/>
    </source>
</evidence>
<feature type="region of interest" description="Disordered" evidence="1">
    <location>
        <begin position="297"/>
        <end position="331"/>
    </location>
</feature>
<dbReference type="InterPro" id="IPR036850">
    <property type="entry name" value="NDK-like_dom_sf"/>
</dbReference>
<sequence>MTVERARALAAPARQAGERRDTGPASVGPPETGSHFAVLVKPEVMTPDLADEALATAVEVLTADGVLVLRAAVLPAADFVRRGHLLLHYPRLHRVAADGTAALTTAARRALLTLLPGADDDAAFGAYEAMTRDAGLTPESLEERCRSAGIHKLGSGSYASLVEMGGRLVAVLNGFLPALTESYRVPGAQVGLLECHSSREIADLRGGLLGALHPGAADPASLRGSLGALARRHGVALSEGRNAVHLSAGHLEAMVQVWRYFAAPDGRGPGDTAFGRTLTAAGVPQAALAALAADADLPADPDLPGDADPGTGTDPVVVSDGTFSPHGATENLTRSAVVERVRHWTARQAAAGRKERT</sequence>
<feature type="region of interest" description="Disordered" evidence="1">
    <location>
        <begin position="1"/>
        <end position="33"/>
    </location>
</feature>
<reference evidence="2 3" key="1">
    <citation type="submission" date="2024-06" db="EMBL/GenBank/DDBJ databases">
        <title>The Natural Products Discovery Center: Release of the First 8490 Sequenced Strains for Exploring Actinobacteria Biosynthetic Diversity.</title>
        <authorList>
            <person name="Kalkreuter E."/>
            <person name="Kautsar S.A."/>
            <person name="Yang D."/>
            <person name="Bader C.D."/>
            <person name="Teijaro C.N."/>
            <person name="Fluegel L."/>
            <person name="Davis C.M."/>
            <person name="Simpson J.R."/>
            <person name="Lauterbach L."/>
            <person name="Steele A.D."/>
            <person name="Gui C."/>
            <person name="Meng S."/>
            <person name="Li G."/>
            <person name="Viehrig K."/>
            <person name="Ye F."/>
            <person name="Su P."/>
            <person name="Kiefer A.F."/>
            <person name="Nichols A."/>
            <person name="Cepeda A.J."/>
            <person name="Yan W."/>
            <person name="Fan B."/>
            <person name="Jiang Y."/>
            <person name="Adhikari A."/>
            <person name="Zheng C.-J."/>
            <person name="Schuster L."/>
            <person name="Cowan T.M."/>
            <person name="Smanski M.J."/>
            <person name="Chevrette M.G."/>
            <person name="De Carvalho L.P.S."/>
            <person name="Shen B."/>
        </authorList>
    </citation>
    <scope>NUCLEOTIDE SEQUENCE [LARGE SCALE GENOMIC DNA]</scope>
    <source>
        <strain evidence="2 3">NPDC006434</strain>
    </source>
</reference>
<evidence type="ECO:0000256" key="1">
    <source>
        <dbReference type="SAM" id="MobiDB-lite"/>
    </source>
</evidence>
<proteinExistence type="predicted"/>
<evidence type="ECO:0000313" key="2">
    <source>
        <dbReference type="EMBL" id="MET9848414.1"/>
    </source>
</evidence>
<protein>
    <recommendedName>
        <fullName evidence="4">Nucleoside diphosphate kinase</fullName>
    </recommendedName>
</protein>
<dbReference type="EMBL" id="JBEXPZ010000040">
    <property type="protein sequence ID" value="MET9848414.1"/>
    <property type="molecule type" value="Genomic_DNA"/>
</dbReference>
<dbReference type="SUPFAM" id="SSF54919">
    <property type="entry name" value="Nucleoside diphosphate kinase, NDK"/>
    <property type="match status" value="1"/>
</dbReference>
<dbReference type="RefSeq" id="WP_355400298.1">
    <property type="nucleotide sequence ID" value="NZ_JBEXPZ010000040.1"/>
</dbReference>